<dbReference type="EMBL" id="JANAFB010000017">
    <property type="protein sequence ID" value="MCP3426015.1"/>
    <property type="molecule type" value="Genomic_DNA"/>
</dbReference>
<evidence type="ECO:0000256" key="1">
    <source>
        <dbReference type="SAM" id="Phobius"/>
    </source>
</evidence>
<dbReference type="AlphaFoldDB" id="A0A9X2HD04"/>
<feature type="transmembrane region" description="Helical" evidence="1">
    <location>
        <begin position="15"/>
        <end position="36"/>
    </location>
</feature>
<accession>A0A9X2HD04</accession>
<protein>
    <submittedName>
        <fullName evidence="2">Uncharacterized protein</fullName>
    </submittedName>
</protein>
<name>A0A9X2HD04_9MICC</name>
<keyword evidence="1" id="KW-0812">Transmembrane</keyword>
<sequence>MIVLLSGLPPLVTDGATVGGVVVAALTLVVTAISVISANSPYMSAHVEPDDEAKYAFLIVQNNGRRAAKRVRFHFSDAKAGERDEKDVSRHVRKQLGSEVPTWPPGLEVRNLYSISPRLQNATGPQSDVTLTISRKTFLWMRKSEKFVLSMEVVKSQASIGPTQKTVTTQRIKGDTYTIQDPSDPKQLADAWEYFTGSRPED</sequence>
<organism evidence="2 3">
    <name type="scientific">Rothia santali</name>
    <dbReference type="NCBI Taxonomy" id="2949643"/>
    <lineage>
        <taxon>Bacteria</taxon>
        <taxon>Bacillati</taxon>
        <taxon>Actinomycetota</taxon>
        <taxon>Actinomycetes</taxon>
        <taxon>Micrococcales</taxon>
        <taxon>Micrococcaceae</taxon>
        <taxon>Rothia</taxon>
    </lineage>
</organism>
<evidence type="ECO:0000313" key="2">
    <source>
        <dbReference type="EMBL" id="MCP3426015.1"/>
    </source>
</evidence>
<keyword evidence="3" id="KW-1185">Reference proteome</keyword>
<gene>
    <name evidence="2" type="ORF">NBM05_08370</name>
</gene>
<comment type="caution">
    <text evidence="2">The sequence shown here is derived from an EMBL/GenBank/DDBJ whole genome shotgun (WGS) entry which is preliminary data.</text>
</comment>
<evidence type="ECO:0000313" key="3">
    <source>
        <dbReference type="Proteomes" id="UP001139502"/>
    </source>
</evidence>
<proteinExistence type="predicted"/>
<dbReference type="RefSeq" id="WP_254166497.1">
    <property type="nucleotide sequence ID" value="NZ_JANAFB010000017.1"/>
</dbReference>
<dbReference type="Proteomes" id="UP001139502">
    <property type="component" value="Unassembled WGS sequence"/>
</dbReference>
<reference evidence="2" key="1">
    <citation type="submission" date="2022-06" db="EMBL/GenBank/DDBJ databases">
        <title>Rothia sp. isolated from sandalwood seedling.</title>
        <authorList>
            <person name="Tuikhar N."/>
            <person name="Kirdat K."/>
            <person name="Thorat V."/>
            <person name="Swetha P."/>
            <person name="Padma S."/>
            <person name="Sundararaj R."/>
            <person name="Yadav A."/>
        </authorList>
    </citation>
    <scope>NUCLEOTIDE SEQUENCE</scope>
    <source>
        <strain evidence="2">AR01</strain>
    </source>
</reference>
<keyword evidence="1" id="KW-1133">Transmembrane helix</keyword>
<keyword evidence="1" id="KW-0472">Membrane</keyword>